<organism evidence="2 3">
    <name type="scientific">Metschnikowia aff. pulcherrima</name>
    <dbReference type="NCBI Taxonomy" id="2163413"/>
    <lineage>
        <taxon>Eukaryota</taxon>
        <taxon>Fungi</taxon>
        <taxon>Dikarya</taxon>
        <taxon>Ascomycota</taxon>
        <taxon>Saccharomycotina</taxon>
        <taxon>Pichiomycetes</taxon>
        <taxon>Metschnikowiaceae</taxon>
        <taxon>Metschnikowia</taxon>
    </lineage>
</organism>
<dbReference type="Pfam" id="PF26163">
    <property type="entry name" value="mS26"/>
    <property type="match status" value="1"/>
</dbReference>
<sequence>MNAESTFAAHQFSATTNLRSSRGARRFCRAHYTKPKFSLDTKKACKIPKMRCSATSLSKRTLKYGGKSGVLPEVRPIFRHNPIRPKTAEEIEADSHIEQGYAEGIPLPKRKGFKFSRVPAEKPVLTVKERIAKIDERPLSTKPESEMTKKELWAVQRDTLRRQYLKEAYVAESKRIEKMEALEAKRRETEAQEKQNKQHKESEVAQHTLPTIDSYLSGPIMRQRTPQEQALVEEKRTLNRKMAELEAMDAKATQLLELYHSAANYITTEQELEHAIREAFEVQVGRFESSERLIEDKLFGYANSFANTKSNEHYIKDAALGEIKGQPGLDVVKDALSGEAERIRREAQRKLNQG</sequence>
<dbReference type="InterPro" id="IPR058940">
    <property type="entry name" value="mS26_fungi"/>
</dbReference>
<name>A0A4P6XHI7_9ASCO</name>
<accession>A0A4P6XHI7</accession>
<gene>
    <name evidence="2" type="ORF">METSCH_A05460</name>
</gene>
<dbReference type="Proteomes" id="UP000292447">
    <property type="component" value="Chromosome I"/>
</dbReference>
<proteinExistence type="predicted"/>
<keyword evidence="3" id="KW-1185">Reference proteome</keyword>
<feature type="compositionally biased region" description="Basic and acidic residues" evidence="1">
    <location>
        <begin position="185"/>
        <end position="204"/>
    </location>
</feature>
<evidence type="ECO:0000313" key="2">
    <source>
        <dbReference type="EMBL" id="QBM85915.1"/>
    </source>
</evidence>
<protein>
    <submittedName>
        <fullName evidence="2">Uncharacterized protein</fullName>
    </submittedName>
</protein>
<feature type="region of interest" description="Disordered" evidence="1">
    <location>
        <begin position="185"/>
        <end position="206"/>
    </location>
</feature>
<reference evidence="3" key="1">
    <citation type="submission" date="2019-03" db="EMBL/GenBank/DDBJ databases">
        <title>Snf2 controls pulcherriminic acid biosynthesis and connects pigmentation and antifungal activity of the yeast Metschnikowia pulcherrima.</title>
        <authorList>
            <person name="Gore-Lloyd D."/>
            <person name="Sumann I."/>
            <person name="Brachmann A.O."/>
            <person name="Schneeberger K."/>
            <person name="Ortiz-Merino R.A."/>
            <person name="Moreno-Beltran M."/>
            <person name="Schlaefli M."/>
            <person name="Kirner P."/>
            <person name="Santos Kron A."/>
            <person name="Wolfe K.H."/>
            <person name="Piel J."/>
            <person name="Ahrens C.H."/>
            <person name="Henk D."/>
            <person name="Freimoser F.M."/>
        </authorList>
    </citation>
    <scope>NUCLEOTIDE SEQUENCE [LARGE SCALE GENOMIC DNA]</scope>
    <source>
        <strain evidence="3">APC 1.2</strain>
    </source>
</reference>
<evidence type="ECO:0000313" key="3">
    <source>
        <dbReference type="Proteomes" id="UP000292447"/>
    </source>
</evidence>
<dbReference type="EMBL" id="CP034456">
    <property type="protein sequence ID" value="QBM85915.1"/>
    <property type="molecule type" value="Genomic_DNA"/>
</dbReference>
<dbReference type="CDD" id="cd23703">
    <property type="entry name" value="mS26_PET12"/>
    <property type="match status" value="1"/>
</dbReference>
<dbReference type="AlphaFoldDB" id="A0A4P6XHI7"/>
<evidence type="ECO:0000256" key="1">
    <source>
        <dbReference type="SAM" id="MobiDB-lite"/>
    </source>
</evidence>